<dbReference type="Proteomes" id="UP000182498">
    <property type="component" value="Unassembled WGS sequence"/>
</dbReference>
<dbReference type="EMBL" id="FAUH01000017">
    <property type="protein sequence ID" value="CUU67037.1"/>
    <property type="molecule type" value="Genomic_DNA"/>
</dbReference>
<dbReference type="RefSeq" id="WP_073884586.1">
    <property type="nucleotide sequence ID" value="NZ_FAUH01000017.1"/>
</dbReference>
<dbReference type="AlphaFoldDB" id="A0A0X2NNF7"/>
<accession>A0A0X2NNF7</accession>
<reference evidence="2" key="1">
    <citation type="submission" date="2015-11" db="EMBL/GenBank/DDBJ databases">
        <authorList>
            <person name="Dugat-Bony E."/>
        </authorList>
    </citation>
    <scope>NUCLEOTIDE SEQUENCE [LARGE SCALE GENOMIC DNA]</scope>
    <source>
        <strain evidence="2">Mu292</strain>
    </source>
</reference>
<sequence>MANDISYGFLRPQDSDFSDISLTVECGNDIMNVTCNSENRQVTELSSWGRGNDVLVKAEFSTDLTAVVEDCDLPLQGSRLGALLRWNCPSTSIRGYGNTVPVTDTVSRPTVRIPGDQIAGAVSVELDVVLLDNPVTDPDSVAPARPGSVLWSRSLRLHLEGVGATVHTSSYDFSEAHEFDPGAMWRIHLESDPELHVTRAIRVCLNTSNKITKVALDNINSGKSLTKETQMWQRFLDIDLRTHLLWAALGLSHEHALSEYEYDEESYGQMLYGTLRSYFPDDDPASMLRKAATDPGLIAARVQNNYGDKR</sequence>
<protein>
    <submittedName>
        <fullName evidence="1">Uncharacterized protein</fullName>
    </submittedName>
</protein>
<keyword evidence="2" id="KW-1185">Reference proteome</keyword>
<gene>
    <name evidence="1" type="ORF">CVAR292_02390</name>
</gene>
<dbReference type="OrthoDB" id="4416902at2"/>
<proteinExistence type="predicted"/>
<name>A0A0X2NNF7_9CORY</name>
<evidence type="ECO:0000313" key="1">
    <source>
        <dbReference type="EMBL" id="CUU67037.1"/>
    </source>
</evidence>
<organism evidence="1 2">
    <name type="scientific">Corynebacterium variabile</name>
    <dbReference type="NCBI Taxonomy" id="1727"/>
    <lineage>
        <taxon>Bacteria</taxon>
        <taxon>Bacillati</taxon>
        <taxon>Actinomycetota</taxon>
        <taxon>Actinomycetes</taxon>
        <taxon>Mycobacteriales</taxon>
        <taxon>Corynebacteriaceae</taxon>
        <taxon>Corynebacterium</taxon>
    </lineage>
</organism>
<evidence type="ECO:0000313" key="2">
    <source>
        <dbReference type="Proteomes" id="UP000182498"/>
    </source>
</evidence>